<name>A0ABP0PSH8_9DINO</name>
<proteinExistence type="predicted"/>
<comment type="caution">
    <text evidence="2">The sequence shown here is derived from an EMBL/GenBank/DDBJ whole genome shotgun (WGS) entry which is preliminary data.</text>
</comment>
<dbReference type="EMBL" id="CAXAMN010023528">
    <property type="protein sequence ID" value="CAK9078242.1"/>
    <property type="molecule type" value="Genomic_DNA"/>
</dbReference>
<gene>
    <name evidence="2" type="ORF">CCMP2556_LOCUS38558</name>
</gene>
<reference evidence="2 3" key="1">
    <citation type="submission" date="2024-02" db="EMBL/GenBank/DDBJ databases">
        <authorList>
            <person name="Chen Y."/>
            <person name="Shah S."/>
            <person name="Dougan E. K."/>
            <person name="Thang M."/>
            <person name="Chan C."/>
        </authorList>
    </citation>
    <scope>NUCLEOTIDE SEQUENCE [LARGE SCALE GENOMIC DNA]</scope>
</reference>
<organism evidence="2 3">
    <name type="scientific">Durusdinium trenchii</name>
    <dbReference type="NCBI Taxonomy" id="1381693"/>
    <lineage>
        <taxon>Eukaryota</taxon>
        <taxon>Sar</taxon>
        <taxon>Alveolata</taxon>
        <taxon>Dinophyceae</taxon>
        <taxon>Suessiales</taxon>
        <taxon>Symbiodiniaceae</taxon>
        <taxon>Durusdinium</taxon>
    </lineage>
</organism>
<feature type="coiled-coil region" evidence="1">
    <location>
        <begin position="118"/>
        <end position="145"/>
    </location>
</feature>
<accession>A0ABP0PSH8</accession>
<protein>
    <submittedName>
        <fullName evidence="2">Uncharacterized protein</fullName>
    </submittedName>
</protein>
<evidence type="ECO:0000256" key="1">
    <source>
        <dbReference type="SAM" id="Coils"/>
    </source>
</evidence>
<sequence length="565" mass="61677">MNRYAKGLLNKFGLGMANITASDFAIRVSNLPRKLSDQDHPHYEDLLKQHFEKVLTTECGVQDAFEQVAEVALIREYDGCISTFLQQGNLLEEMYEAGVAARLAKNTMEKPESSEATKKKAKKTYDSQTKKRLKLKEKILNLEAQEDLAVRLRLPALSPWAEWCYAHHSRSVSSWPIWMMFASPAFGLGLHINPAKCELIPCGGIDSAVSLGPFPPGLTSNSTTSFTLLGAPIGNQQFCDHTISSTQSKATQPLLHAISQLPDPQTCLLLLRHCASFCKIAYIKRFTPTSLVAAAFLAFDGAVRQCLETSCTGPLTEQAWLQASLSTGSGGLGLRHAHLHGAAAYAASVLATADLCSSIDCHYNQQSGEEALRQVNQRLPAEDQFLVPAPTPYRQQQLSQVLDKVTISQLTAPAPGQEAYRAHLQLLQQPGAGAWLSAPPSEALGLHIFGPIFKIMVRLRLRLPVSDADAHCPKCDGIDCLMKSKSLDCCPLDPTRAKGLTMIDVLLDREGGGWGPTAMQTWRSLAGLLAARTSEPVDLECQRLLQSLSVALQVENARAVLRRLS</sequence>
<evidence type="ECO:0000313" key="2">
    <source>
        <dbReference type="EMBL" id="CAK9078242.1"/>
    </source>
</evidence>
<keyword evidence="3" id="KW-1185">Reference proteome</keyword>
<dbReference type="PANTHER" id="PTHR48462:SF1">
    <property type="entry name" value="PROTEIN, PUTATIVE-RELATED"/>
    <property type="match status" value="1"/>
</dbReference>
<dbReference type="PANTHER" id="PTHR48462">
    <property type="entry name" value="PROTEIN, PUTATIVE-RELATED"/>
    <property type="match status" value="1"/>
</dbReference>
<dbReference type="Proteomes" id="UP001642484">
    <property type="component" value="Unassembled WGS sequence"/>
</dbReference>
<keyword evidence="1" id="KW-0175">Coiled coil</keyword>
<evidence type="ECO:0000313" key="3">
    <source>
        <dbReference type="Proteomes" id="UP001642484"/>
    </source>
</evidence>